<dbReference type="PANTHER" id="PTHR33680:SF7">
    <property type="entry name" value="OS02G0474200 PROTEIN"/>
    <property type="match status" value="1"/>
</dbReference>
<keyword evidence="6" id="KW-0472">Membrane</keyword>
<keyword evidence="1" id="KW-0479">Metal-binding</keyword>
<evidence type="ECO:0000256" key="6">
    <source>
        <dbReference type="SAM" id="Phobius"/>
    </source>
</evidence>
<dbReference type="InterPro" id="IPR010666">
    <property type="entry name" value="Znf_GRF"/>
</dbReference>
<keyword evidence="9" id="KW-1185">Reference proteome</keyword>
<accession>A0AAV8DEA1</accession>
<sequence length="162" mass="18852">MHRHCRDTETAAQSSMWSNGSQISRSDGLPIIPCPECGLAVKKLVSGTKRNPERVFYRCINQNTRCEFWKWEDDYIRFLRRANIVTPSTQDENVDTLRRLQRLEAQLDSLALQFETRCQHHDDQLKGLVASLDNFRRFNCLIFIVVVVTLIILVFYIGSKSM</sequence>
<keyword evidence="2 4" id="KW-0863">Zinc-finger</keyword>
<evidence type="ECO:0000259" key="7">
    <source>
        <dbReference type="PROSITE" id="PS51999"/>
    </source>
</evidence>
<evidence type="ECO:0000256" key="1">
    <source>
        <dbReference type="ARBA" id="ARBA00022723"/>
    </source>
</evidence>
<gene>
    <name evidence="8" type="ORF">LUZ62_074978</name>
</gene>
<protein>
    <submittedName>
        <fullName evidence="8">GRF zinc finger family protein</fullName>
    </submittedName>
</protein>
<evidence type="ECO:0000313" key="9">
    <source>
        <dbReference type="Proteomes" id="UP001140206"/>
    </source>
</evidence>
<feature type="compositionally biased region" description="Polar residues" evidence="5">
    <location>
        <begin position="10"/>
        <end position="22"/>
    </location>
</feature>
<feature type="region of interest" description="Disordered" evidence="5">
    <location>
        <begin position="1"/>
        <end position="22"/>
    </location>
</feature>
<organism evidence="8 9">
    <name type="scientific">Rhynchospora pubera</name>
    <dbReference type="NCBI Taxonomy" id="906938"/>
    <lineage>
        <taxon>Eukaryota</taxon>
        <taxon>Viridiplantae</taxon>
        <taxon>Streptophyta</taxon>
        <taxon>Embryophyta</taxon>
        <taxon>Tracheophyta</taxon>
        <taxon>Spermatophyta</taxon>
        <taxon>Magnoliopsida</taxon>
        <taxon>Liliopsida</taxon>
        <taxon>Poales</taxon>
        <taxon>Cyperaceae</taxon>
        <taxon>Cyperoideae</taxon>
        <taxon>Rhynchosporeae</taxon>
        <taxon>Rhynchospora</taxon>
    </lineage>
</organism>
<reference evidence="8" key="1">
    <citation type="submission" date="2022-08" db="EMBL/GenBank/DDBJ databases">
        <authorList>
            <person name="Marques A."/>
        </authorList>
    </citation>
    <scope>NUCLEOTIDE SEQUENCE</scope>
    <source>
        <strain evidence="8">RhyPub2mFocal</strain>
        <tissue evidence="8">Leaves</tissue>
    </source>
</reference>
<keyword evidence="3" id="KW-0862">Zinc</keyword>
<proteinExistence type="predicted"/>
<dbReference type="Proteomes" id="UP001140206">
    <property type="component" value="Chromosome 4"/>
</dbReference>
<evidence type="ECO:0000256" key="3">
    <source>
        <dbReference type="ARBA" id="ARBA00022833"/>
    </source>
</evidence>
<keyword evidence="6" id="KW-1133">Transmembrane helix</keyword>
<evidence type="ECO:0000256" key="5">
    <source>
        <dbReference type="SAM" id="MobiDB-lite"/>
    </source>
</evidence>
<dbReference type="PROSITE" id="PS51999">
    <property type="entry name" value="ZF_GRF"/>
    <property type="match status" value="1"/>
</dbReference>
<evidence type="ECO:0000256" key="2">
    <source>
        <dbReference type="ARBA" id="ARBA00022771"/>
    </source>
</evidence>
<dbReference type="AlphaFoldDB" id="A0AAV8DEA1"/>
<evidence type="ECO:0000256" key="4">
    <source>
        <dbReference type="PROSITE-ProRule" id="PRU01343"/>
    </source>
</evidence>
<evidence type="ECO:0000313" key="8">
    <source>
        <dbReference type="EMBL" id="KAJ4764603.1"/>
    </source>
</evidence>
<feature type="domain" description="GRF-type" evidence="7">
    <location>
        <begin position="34"/>
        <end position="75"/>
    </location>
</feature>
<feature type="transmembrane region" description="Helical" evidence="6">
    <location>
        <begin position="138"/>
        <end position="158"/>
    </location>
</feature>
<keyword evidence="6" id="KW-0812">Transmembrane</keyword>
<name>A0AAV8DEA1_9POAL</name>
<dbReference type="PANTHER" id="PTHR33680">
    <property type="entry name" value="OS07G0190500 PROTEIN"/>
    <property type="match status" value="1"/>
</dbReference>
<dbReference type="EMBL" id="JAMFTS010000004">
    <property type="protein sequence ID" value="KAJ4764603.1"/>
    <property type="molecule type" value="Genomic_DNA"/>
</dbReference>
<dbReference type="GO" id="GO:0008270">
    <property type="term" value="F:zinc ion binding"/>
    <property type="evidence" value="ECO:0007669"/>
    <property type="project" value="UniProtKB-KW"/>
</dbReference>
<comment type="caution">
    <text evidence="8">The sequence shown here is derived from an EMBL/GenBank/DDBJ whole genome shotgun (WGS) entry which is preliminary data.</text>
</comment>
<dbReference type="Pfam" id="PF06839">
    <property type="entry name" value="Zn_ribbon_GRF"/>
    <property type="match status" value="1"/>
</dbReference>